<evidence type="ECO:0000256" key="4">
    <source>
        <dbReference type="ARBA" id="ARBA00022684"/>
    </source>
</evidence>
<feature type="domain" description="NADP-dependent oxidoreductase" evidence="9">
    <location>
        <begin position="93"/>
        <end position="231"/>
    </location>
</feature>
<dbReference type="Gene3D" id="3.20.20.100">
    <property type="entry name" value="NADP-dependent oxidoreductase domain"/>
    <property type="match status" value="1"/>
</dbReference>
<reference evidence="10 11" key="1">
    <citation type="submission" date="2024-10" db="EMBL/GenBank/DDBJ databases">
        <authorList>
            <person name="Kim D."/>
        </authorList>
    </citation>
    <scope>NUCLEOTIDE SEQUENCE [LARGE SCALE GENOMIC DNA]</scope>
    <source>
        <strain evidence="10">BH-2024</strain>
    </source>
</reference>
<evidence type="ECO:0000313" key="11">
    <source>
        <dbReference type="Proteomes" id="UP001620626"/>
    </source>
</evidence>
<dbReference type="Proteomes" id="UP001620626">
    <property type="component" value="Unassembled WGS sequence"/>
</dbReference>
<proteinExistence type="inferred from homology"/>
<sequence>MSDKQSEDDNSPTKRAHCATKWHKMIDKLHQLKRFRLHTGNINNYVELKLKRFTNSAEELTECLKLMMNCVPDDTHVNEDGTLLLADKKHCENKYERDDLNITLKLFMETFEFRHLKDATGAVLKQLDTDVIEQLIIAFPSPDETATKDGEVDKHWLEQVIRIWKEAETELVDKGIVTTLGVADFQISELRKLWDDVRVKPRIVHVFIEGCCAVPPELQEFARNKNIQLLTHNDPRPFPLTNVFRVFCSNSTAESEAKCDATFCPIWAARYSVWVRRRSLMAEKGFIVQFVTSAEKM</sequence>
<dbReference type="PANTHER" id="PTHR13295:SF4">
    <property type="entry name" value="GLUTAMATE--CYSTEINE LIGASE REGULATORY SUBUNIT"/>
    <property type="match status" value="1"/>
</dbReference>
<organism evidence="10 11">
    <name type="scientific">Heterodera trifolii</name>
    <dbReference type="NCBI Taxonomy" id="157864"/>
    <lineage>
        <taxon>Eukaryota</taxon>
        <taxon>Metazoa</taxon>
        <taxon>Ecdysozoa</taxon>
        <taxon>Nematoda</taxon>
        <taxon>Chromadorea</taxon>
        <taxon>Rhabditida</taxon>
        <taxon>Tylenchina</taxon>
        <taxon>Tylenchomorpha</taxon>
        <taxon>Tylenchoidea</taxon>
        <taxon>Heteroderidae</taxon>
        <taxon>Heteroderinae</taxon>
        <taxon>Heterodera</taxon>
    </lineage>
</organism>
<evidence type="ECO:0000256" key="6">
    <source>
        <dbReference type="ARBA" id="ARBA00031154"/>
    </source>
</evidence>
<evidence type="ECO:0000313" key="10">
    <source>
        <dbReference type="EMBL" id="KAL3114632.1"/>
    </source>
</evidence>
<dbReference type="InterPro" id="IPR036812">
    <property type="entry name" value="NAD(P)_OxRdtase_dom_sf"/>
</dbReference>
<dbReference type="Pfam" id="PF00248">
    <property type="entry name" value="Aldo_ket_red"/>
    <property type="match status" value="1"/>
</dbReference>
<dbReference type="InterPro" id="IPR032963">
    <property type="entry name" value="Gclm"/>
</dbReference>
<evidence type="ECO:0000256" key="8">
    <source>
        <dbReference type="ARBA" id="ARBA00032926"/>
    </source>
</evidence>
<evidence type="ECO:0000256" key="2">
    <source>
        <dbReference type="ARBA" id="ARBA00008612"/>
    </source>
</evidence>
<accession>A0ABD2LHD8</accession>
<keyword evidence="4" id="KW-0317">Glutathione biosynthesis</keyword>
<protein>
    <recommendedName>
        <fullName evidence="7">GCS light chain</fullName>
    </recommendedName>
    <alternativeName>
        <fullName evidence="5">Gamma-ECS regulatory subunit</fullName>
    </alternativeName>
    <alternativeName>
        <fullName evidence="8">Gamma-glutamylcysteine synthetase regulatory subunit</fullName>
    </alternativeName>
    <alternativeName>
        <fullName evidence="6">Glutamate--cysteine ligase modifier subunit</fullName>
    </alternativeName>
</protein>
<evidence type="ECO:0000256" key="1">
    <source>
        <dbReference type="ARBA" id="ARBA00005006"/>
    </source>
</evidence>
<comment type="caution">
    <text evidence="10">The sequence shown here is derived from an EMBL/GenBank/DDBJ whole genome shotgun (WGS) entry which is preliminary data.</text>
</comment>
<dbReference type="GO" id="GO:0006750">
    <property type="term" value="P:glutathione biosynthetic process"/>
    <property type="evidence" value="ECO:0007669"/>
    <property type="project" value="UniProtKB-KW"/>
</dbReference>
<evidence type="ECO:0000259" key="9">
    <source>
        <dbReference type="Pfam" id="PF00248"/>
    </source>
</evidence>
<evidence type="ECO:0000256" key="3">
    <source>
        <dbReference type="ARBA" id="ARBA00011532"/>
    </source>
</evidence>
<dbReference type="InterPro" id="IPR023210">
    <property type="entry name" value="NADP_OxRdtase_dom"/>
</dbReference>
<dbReference type="AlphaFoldDB" id="A0ABD2LHD8"/>
<dbReference type="SUPFAM" id="SSF51430">
    <property type="entry name" value="NAD(P)-linked oxidoreductase"/>
    <property type="match status" value="1"/>
</dbReference>
<dbReference type="EMBL" id="JBICBT010000412">
    <property type="protein sequence ID" value="KAL3114632.1"/>
    <property type="molecule type" value="Genomic_DNA"/>
</dbReference>
<gene>
    <name evidence="10" type="ORF">niasHT_013629</name>
</gene>
<dbReference type="PANTHER" id="PTHR13295">
    <property type="entry name" value="GLUTAMATE CYSTEINE LIGASE REGULATORY SUBUNIT"/>
    <property type="match status" value="1"/>
</dbReference>
<evidence type="ECO:0000256" key="7">
    <source>
        <dbReference type="ARBA" id="ARBA00031732"/>
    </source>
</evidence>
<comment type="subunit">
    <text evidence="3">Heterodimer of a catalytic heavy chain and a regulatory light chain.</text>
</comment>
<comment type="similarity">
    <text evidence="2">Belongs to the aldo/keto reductase family. Glutamate--cysteine ligase light chain subfamily.</text>
</comment>
<comment type="pathway">
    <text evidence="1">Sulfur metabolism; glutathione biosynthesis; glutathione from L-cysteine and L-glutamate: step 1/2.</text>
</comment>
<name>A0ABD2LHD8_9BILA</name>
<evidence type="ECO:0000256" key="5">
    <source>
        <dbReference type="ARBA" id="ARBA00030406"/>
    </source>
</evidence>
<keyword evidence="11" id="KW-1185">Reference proteome</keyword>